<dbReference type="GO" id="GO:0070006">
    <property type="term" value="F:metalloaminopeptidase activity"/>
    <property type="evidence" value="ECO:0007669"/>
    <property type="project" value="InterPro"/>
</dbReference>
<dbReference type="PRINTS" id="PR00481">
    <property type="entry name" value="LAMNOPPTDASE"/>
</dbReference>
<organism evidence="8 9">
    <name type="scientific">Polysphondylium violaceum</name>
    <dbReference type="NCBI Taxonomy" id="133409"/>
    <lineage>
        <taxon>Eukaryota</taxon>
        <taxon>Amoebozoa</taxon>
        <taxon>Evosea</taxon>
        <taxon>Eumycetozoa</taxon>
        <taxon>Dictyostelia</taxon>
        <taxon>Dictyosteliales</taxon>
        <taxon>Dictyosteliaceae</taxon>
        <taxon>Polysphondylium</taxon>
    </lineage>
</organism>
<accession>A0A8J4PVQ5</accession>
<dbReference type="InterPro" id="IPR043472">
    <property type="entry name" value="Macro_dom-like"/>
</dbReference>
<dbReference type="InterPro" id="IPR008283">
    <property type="entry name" value="Peptidase_M17_N"/>
</dbReference>
<evidence type="ECO:0000256" key="6">
    <source>
        <dbReference type="ARBA" id="ARBA00022801"/>
    </source>
</evidence>
<name>A0A8J4PVQ5_9MYCE</name>
<dbReference type="InterPro" id="IPR011356">
    <property type="entry name" value="Leucine_aapep/pepB"/>
</dbReference>
<feature type="domain" description="Cytosol aminopeptidase" evidence="7">
    <location>
        <begin position="336"/>
        <end position="343"/>
    </location>
</feature>
<dbReference type="AlphaFoldDB" id="A0A8J4PVQ5"/>
<dbReference type="GO" id="GO:0005737">
    <property type="term" value="C:cytoplasm"/>
    <property type="evidence" value="ECO:0007669"/>
    <property type="project" value="InterPro"/>
</dbReference>
<dbReference type="HAMAP" id="MF_00181">
    <property type="entry name" value="Cytosol_peptidase_M17"/>
    <property type="match status" value="1"/>
</dbReference>
<dbReference type="Proteomes" id="UP000695562">
    <property type="component" value="Unassembled WGS sequence"/>
</dbReference>
<evidence type="ECO:0000256" key="2">
    <source>
        <dbReference type="ARBA" id="ARBA00001585"/>
    </source>
</evidence>
<dbReference type="OrthoDB" id="412814at2759"/>
<comment type="catalytic activity">
    <reaction evidence="1">
        <text>Release of an N-terminal amino acid, Xaa-|-Yaa-, in which Xaa is preferably Leu, but may be other amino acids including Pro although not Arg or Lys, and Yaa may be Pro. Amino acid amides and methyl esters are also readily hydrolyzed, but rates on arylamides are exceedingly low.</text>
        <dbReference type="EC" id="3.4.11.1"/>
    </reaction>
</comment>
<evidence type="ECO:0000256" key="1">
    <source>
        <dbReference type="ARBA" id="ARBA00000135"/>
    </source>
</evidence>
<protein>
    <recommendedName>
        <fullName evidence="7">Cytosol aminopeptidase domain-containing protein</fullName>
    </recommendedName>
</protein>
<dbReference type="PANTHER" id="PTHR11963">
    <property type="entry name" value="LEUCINE AMINOPEPTIDASE-RELATED"/>
    <property type="match status" value="1"/>
</dbReference>
<evidence type="ECO:0000313" key="9">
    <source>
        <dbReference type="Proteomes" id="UP000695562"/>
    </source>
</evidence>
<comment type="caution">
    <text evidence="8">The sequence shown here is derived from an EMBL/GenBank/DDBJ whole genome shotgun (WGS) entry which is preliminary data.</text>
</comment>
<dbReference type="Pfam" id="PF00883">
    <property type="entry name" value="Peptidase_M17"/>
    <property type="match status" value="1"/>
</dbReference>
<dbReference type="GO" id="GO:0030145">
    <property type="term" value="F:manganese ion binding"/>
    <property type="evidence" value="ECO:0007669"/>
    <property type="project" value="InterPro"/>
</dbReference>
<evidence type="ECO:0000256" key="5">
    <source>
        <dbReference type="ARBA" id="ARBA00022670"/>
    </source>
</evidence>
<dbReference type="EMBL" id="AJWJ01000184">
    <property type="protein sequence ID" value="KAF2073767.1"/>
    <property type="molecule type" value="Genomic_DNA"/>
</dbReference>
<keyword evidence="5" id="KW-0645">Protease</keyword>
<reference evidence="8" key="1">
    <citation type="submission" date="2020-01" db="EMBL/GenBank/DDBJ databases">
        <title>Development of genomics and gene disruption for Polysphondylium violaceum indicates a role for the polyketide synthase stlB in stalk morphogenesis.</title>
        <authorList>
            <person name="Narita B."/>
            <person name="Kawabe Y."/>
            <person name="Kin K."/>
            <person name="Saito T."/>
            <person name="Gibbs R."/>
            <person name="Kuspa A."/>
            <person name="Muzny D."/>
            <person name="Queller D."/>
            <person name="Richards S."/>
            <person name="Strassman J."/>
            <person name="Sucgang R."/>
            <person name="Worley K."/>
            <person name="Schaap P."/>
        </authorList>
    </citation>
    <scope>NUCLEOTIDE SEQUENCE</scope>
    <source>
        <strain evidence="8">QSvi11</strain>
    </source>
</reference>
<dbReference type="SUPFAM" id="SSF52949">
    <property type="entry name" value="Macro domain-like"/>
    <property type="match status" value="1"/>
</dbReference>
<keyword evidence="6" id="KW-0378">Hydrolase</keyword>
<dbReference type="PROSITE" id="PS00631">
    <property type="entry name" value="CYTOSOL_AP"/>
    <property type="match status" value="1"/>
</dbReference>
<dbReference type="PANTHER" id="PTHR11963:SF23">
    <property type="entry name" value="CYTOSOL AMINOPEPTIDASE"/>
    <property type="match status" value="1"/>
</dbReference>
<comment type="similarity">
    <text evidence="3">Belongs to the peptidase M17 family.</text>
</comment>
<evidence type="ECO:0000256" key="4">
    <source>
        <dbReference type="ARBA" id="ARBA00022438"/>
    </source>
</evidence>
<dbReference type="GO" id="GO:0006508">
    <property type="term" value="P:proteolysis"/>
    <property type="evidence" value="ECO:0007669"/>
    <property type="project" value="UniProtKB-KW"/>
</dbReference>
<dbReference type="InterPro" id="IPR023042">
    <property type="entry name" value="Peptidase_M17_leu_NH2_pept"/>
</dbReference>
<evidence type="ECO:0000256" key="3">
    <source>
        <dbReference type="ARBA" id="ARBA00009528"/>
    </source>
</evidence>
<dbReference type="SUPFAM" id="SSF53187">
    <property type="entry name" value="Zn-dependent exopeptidases"/>
    <property type="match status" value="1"/>
</dbReference>
<gene>
    <name evidence="8" type="ORF">CYY_004936</name>
</gene>
<evidence type="ECO:0000259" key="7">
    <source>
        <dbReference type="PROSITE" id="PS00631"/>
    </source>
</evidence>
<comment type="catalytic activity">
    <reaction evidence="2">
        <text>Release of N-terminal proline from a peptide.</text>
        <dbReference type="EC" id="3.4.11.5"/>
    </reaction>
</comment>
<keyword evidence="9" id="KW-1185">Reference proteome</keyword>
<dbReference type="Pfam" id="PF02789">
    <property type="entry name" value="Peptidase_M17_N"/>
    <property type="match status" value="1"/>
</dbReference>
<proteinExistence type="inferred from homology"/>
<keyword evidence="4" id="KW-0031">Aminopeptidase</keyword>
<dbReference type="Gene3D" id="3.40.220.10">
    <property type="entry name" value="Leucine Aminopeptidase, subunit E, domain 1"/>
    <property type="match status" value="1"/>
</dbReference>
<evidence type="ECO:0000313" key="8">
    <source>
        <dbReference type="EMBL" id="KAF2073767.1"/>
    </source>
</evidence>
<dbReference type="Gene3D" id="3.40.630.10">
    <property type="entry name" value="Zn peptidases"/>
    <property type="match status" value="1"/>
</dbReference>
<sequence>MSSVSDKGLVVGFYENSEELTKEAQELNTKTNGHILKSIQLSDTKGKLGDTLVLYDITPEVPRLAVVGLGKKSDVPSGDYEKFENVRRVIGSGVKSLKAKGASEITIDSTLGDVRSISEGAHLSKFKFDFKTKKADATPEKNVNIALSDASLEASPEWSTGKVYADAQNFARMLMETPANLMTPSIFVSTVQDKFKDLVASGKVEIVVRDEAWVLEQKMGMFYGVAKGSDEPLKFLEIHYKGAADATKPPVVYVGKGVTFDSGGISIKPSAGMGLMRGDMGGAATTVSAIYGAASVGLPLNMIVLTPLCENMPSGKATKPGDVVYAMNGKSVEVDNTDAEGRLILGDALVYAHTFNPTTIVDVATLTGAIDVALGQHFAGAFAATDCLWKQIEQSGNTAGERMWRMPLAQEYRKQMDSKYADIVNAGGRSGGSCSAAMFLKEFVTVDRWAHLDIAGVMYSNEDGAYLKRGMTGKPVRTLIELAREISKQ</sequence>
<dbReference type="CDD" id="cd00433">
    <property type="entry name" value="Peptidase_M17"/>
    <property type="match status" value="1"/>
</dbReference>
<dbReference type="InterPro" id="IPR000819">
    <property type="entry name" value="Peptidase_M17_C"/>
</dbReference>